<evidence type="ECO:0000313" key="3">
    <source>
        <dbReference type="EMBL" id="GGH69176.1"/>
    </source>
</evidence>
<dbReference type="InterPro" id="IPR000835">
    <property type="entry name" value="HTH_MarR-typ"/>
</dbReference>
<feature type="domain" description="HTH marR-type" evidence="2">
    <location>
        <begin position="1"/>
        <end position="139"/>
    </location>
</feature>
<dbReference type="InterPro" id="IPR036388">
    <property type="entry name" value="WH-like_DNA-bd_sf"/>
</dbReference>
<accession>A0ABQ1ZL11</accession>
<dbReference type="Pfam" id="PF13463">
    <property type="entry name" value="HTH_27"/>
    <property type="match status" value="1"/>
</dbReference>
<dbReference type="SUPFAM" id="SSF46785">
    <property type="entry name" value="Winged helix' DNA-binding domain"/>
    <property type="match status" value="1"/>
</dbReference>
<keyword evidence="4" id="KW-1185">Reference proteome</keyword>
<comment type="caution">
    <text evidence="3">The sequence shown here is derived from an EMBL/GenBank/DDBJ whole genome shotgun (WGS) entry which is preliminary data.</text>
</comment>
<keyword evidence="1" id="KW-0238">DNA-binding</keyword>
<dbReference type="RefSeq" id="WP_172238308.1">
    <property type="nucleotide sequence ID" value="NZ_BMDD01000001.1"/>
</dbReference>
<evidence type="ECO:0000256" key="1">
    <source>
        <dbReference type="ARBA" id="ARBA00023125"/>
    </source>
</evidence>
<name>A0ABQ1ZL11_9BACL</name>
<dbReference type="InterPro" id="IPR036390">
    <property type="entry name" value="WH_DNA-bd_sf"/>
</dbReference>
<organism evidence="3 4">
    <name type="scientific">Saccharibacillus endophyticus</name>
    <dbReference type="NCBI Taxonomy" id="2060666"/>
    <lineage>
        <taxon>Bacteria</taxon>
        <taxon>Bacillati</taxon>
        <taxon>Bacillota</taxon>
        <taxon>Bacilli</taxon>
        <taxon>Bacillales</taxon>
        <taxon>Paenibacillaceae</taxon>
        <taxon>Saccharibacillus</taxon>
    </lineage>
</organism>
<proteinExistence type="predicted"/>
<dbReference type="PANTHER" id="PTHR33164:SF43">
    <property type="entry name" value="HTH-TYPE TRANSCRIPTIONAL REPRESSOR YETL"/>
    <property type="match status" value="1"/>
</dbReference>
<sequence>MNVTEAFSTTLIDLMSDKHLFLRKKVAELDGEELNRTETHILAVVETAVKVSISEIGRAVNLTRQGTHKSVLGLIERGYLEESQDADNRRDRYVRLTSKGQQACDRQLAVKHELEREISEKLGQENVEWLKRLLVQDWI</sequence>
<gene>
    <name evidence="3" type="ORF">GCM10007362_03960</name>
</gene>
<dbReference type="Gene3D" id="1.10.10.10">
    <property type="entry name" value="Winged helix-like DNA-binding domain superfamily/Winged helix DNA-binding domain"/>
    <property type="match status" value="1"/>
</dbReference>
<dbReference type="PROSITE" id="PS50995">
    <property type="entry name" value="HTH_MARR_2"/>
    <property type="match status" value="1"/>
</dbReference>
<dbReference type="InterPro" id="IPR039422">
    <property type="entry name" value="MarR/SlyA-like"/>
</dbReference>
<protein>
    <recommendedName>
        <fullName evidence="2">HTH marR-type domain-containing protein</fullName>
    </recommendedName>
</protein>
<reference evidence="4" key="1">
    <citation type="journal article" date="2019" name="Int. J. Syst. Evol. Microbiol.">
        <title>The Global Catalogue of Microorganisms (GCM) 10K type strain sequencing project: providing services to taxonomists for standard genome sequencing and annotation.</title>
        <authorList>
            <consortium name="The Broad Institute Genomics Platform"/>
            <consortium name="The Broad Institute Genome Sequencing Center for Infectious Disease"/>
            <person name="Wu L."/>
            <person name="Ma J."/>
        </authorList>
    </citation>
    <scope>NUCLEOTIDE SEQUENCE [LARGE SCALE GENOMIC DNA]</scope>
    <source>
        <strain evidence="4">CCM 8702</strain>
    </source>
</reference>
<dbReference type="SMART" id="SM00347">
    <property type="entry name" value="HTH_MARR"/>
    <property type="match status" value="1"/>
</dbReference>
<evidence type="ECO:0000259" key="2">
    <source>
        <dbReference type="PROSITE" id="PS50995"/>
    </source>
</evidence>
<dbReference type="EMBL" id="BMDD01000001">
    <property type="protein sequence ID" value="GGH69176.1"/>
    <property type="molecule type" value="Genomic_DNA"/>
</dbReference>
<dbReference type="Proteomes" id="UP000605427">
    <property type="component" value="Unassembled WGS sequence"/>
</dbReference>
<evidence type="ECO:0000313" key="4">
    <source>
        <dbReference type="Proteomes" id="UP000605427"/>
    </source>
</evidence>
<dbReference type="PANTHER" id="PTHR33164">
    <property type="entry name" value="TRANSCRIPTIONAL REGULATOR, MARR FAMILY"/>
    <property type="match status" value="1"/>
</dbReference>